<dbReference type="GO" id="GO:0006397">
    <property type="term" value="P:mRNA processing"/>
    <property type="evidence" value="ECO:0007669"/>
    <property type="project" value="UniProtKB-KW"/>
</dbReference>
<evidence type="ECO:0000256" key="5">
    <source>
        <dbReference type="ARBA" id="ARBA00012388"/>
    </source>
</evidence>
<comment type="cofactor">
    <cofactor evidence="1">
        <name>Mn(2+)</name>
        <dbReference type="ChEBI" id="CHEBI:29035"/>
    </cofactor>
</comment>
<feature type="compositionally biased region" description="Low complexity" evidence="15">
    <location>
        <begin position="597"/>
        <end position="613"/>
    </location>
</feature>
<dbReference type="FunFam" id="1.10.1410.10:FF:000001">
    <property type="entry name" value="Putative poly(A) polymerase gamma"/>
    <property type="match status" value="1"/>
</dbReference>
<feature type="region of interest" description="Disordered" evidence="15">
    <location>
        <begin position="639"/>
        <end position="660"/>
    </location>
</feature>
<dbReference type="GO" id="GO:0003723">
    <property type="term" value="F:RNA binding"/>
    <property type="evidence" value="ECO:0007669"/>
    <property type="project" value="UniProtKB-KW"/>
</dbReference>
<dbReference type="InterPro" id="IPR007012">
    <property type="entry name" value="PolA_pol_cen_dom"/>
</dbReference>
<feature type="domain" description="Poly(A) polymerase RNA-binding" evidence="16">
    <location>
        <begin position="352"/>
        <end position="513"/>
    </location>
</feature>
<dbReference type="InterPro" id="IPR011068">
    <property type="entry name" value="NuclTrfase_I-like_C"/>
</dbReference>
<dbReference type="EMBL" id="FMWP01000014">
    <property type="protein sequence ID" value="SCZ90479.1"/>
    <property type="molecule type" value="Genomic_DNA"/>
</dbReference>
<evidence type="ECO:0000256" key="13">
    <source>
        <dbReference type="ARBA" id="ARBA00023211"/>
    </source>
</evidence>
<dbReference type="InterPro" id="IPR043519">
    <property type="entry name" value="NT_sf"/>
</dbReference>
<keyword evidence="8" id="KW-0479">Metal-binding</keyword>
<dbReference type="SUPFAM" id="SSF81631">
    <property type="entry name" value="PAP/OAS1 substrate-binding domain"/>
    <property type="match status" value="1"/>
</dbReference>
<evidence type="ECO:0000256" key="14">
    <source>
        <dbReference type="ARBA" id="ARBA00023242"/>
    </source>
</evidence>
<dbReference type="Gene3D" id="3.30.460.10">
    <property type="entry name" value="Beta Polymerase, domain 2"/>
    <property type="match status" value="1"/>
</dbReference>
<sequence>MAERYLGVTPPISIAPPTARDIEVTKTLLQELKDRGQYEGPEEGRLREKVLARLNTLAKEFVYCSSLAHGLPEQKAREAGGKIFTFGSYRLGVHGPGADIDTLLVVPRHVEREEFFSLFEDMLRATEGVVEVSTVPEAYVPIIKCVVSGIEIDFLFARLALATVPNDLQLHDNDLLRNLDERCIRSLGGSRVTDEILRLVPDVAVFREALRTVKLWAKRRAIYSNVMGFCGGVAWAMLVARVCQLYPKGCAGSILSRFFLIIAQWQWPQPILLKPIEDGPLQVRVWNPKLYPSDRSHRMPIITPAYPSMCSTHNVTLSTQHVMTSELKRASDIVDKVFVGTTTWSELFEPHDFFSRYRIYLQITASSGSADVQLKWSGTVESKVRQLVMKLEFVDTLTLAHPYVKGFDRTYYCINREEQHAVATGEVPPEVDIRPESELNPEEGGTVYTTTFYIGLMIEKKPGSGPRKLDISYPTTEFTKLVKMWDKYDESTMGIIVRYIKASALPAYVHEGNQPSGPDAPKQMSGTKRTKNAARRSPLIRLRLASACAMYSCLVFVPSLVADDHHACVTPFPDSLPIRLQPLLHLVLGPSQTSVAAVSRSQPPASAAAPVQPTSGDGNATTAAGEMSDRLIKKLRSSSFVPEGSAPPTGTDTTPIPASTSDDAKALAAATFALEGRETAPATASANGGSNGTPQATIDAKSAFQGSVAETTIGQIPM</sequence>
<feature type="region of interest" description="Disordered" evidence="15">
    <location>
        <begin position="678"/>
        <end position="697"/>
    </location>
</feature>
<dbReference type="PANTHER" id="PTHR10682:SF10">
    <property type="entry name" value="POLYNUCLEOTIDE ADENYLYLTRANSFERASE"/>
    <property type="match status" value="1"/>
</dbReference>
<keyword evidence="10" id="KW-0067">ATP-binding</keyword>
<keyword evidence="6" id="KW-0507">mRNA processing</keyword>
<name>A0A2X0KC76_9BASI</name>
<evidence type="ECO:0000259" key="17">
    <source>
        <dbReference type="Pfam" id="PF04928"/>
    </source>
</evidence>
<keyword evidence="11" id="KW-0460">Magnesium</keyword>
<feature type="domain" description="Poly(A) polymerase central" evidence="17">
    <location>
        <begin position="205"/>
        <end position="349"/>
    </location>
</feature>
<dbReference type="SUPFAM" id="SSF55003">
    <property type="entry name" value="PAP/Archaeal CCA-adding enzyme, C-terminal domain"/>
    <property type="match status" value="1"/>
</dbReference>
<dbReference type="EC" id="2.7.7.19" evidence="5"/>
<evidence type="ECO:0000259" key="16">
    <source>
        <dbReference type="Pfam" id="PF04926"/>
    </source>
</evidence>
<comment type="cofactor">
    <cofactor evidence="2">
        <name>Mg(2+)</name>
        <dbReference type="ChEBI" id="CHEBI:18420"/>
    </cofactor>
</comment>
<dbReference type="GO" id="GO:0005634">
    <property type="term" value="C:nucleus"/>
    <property type="evidence" value="ECO:0007669"/>
    <property type="project" value="UniProtKB-SubCell"/>
</dbReference>
<reference evidence="20" key="1">
    <citation type="submission" date="2016-10" db="EMBL/GenBank/DDBJ databases">
        <authorList>
            <person name="Jeantristanb JTB J.-T."/>
            <person name="Ricardo R."/>
        </authorList>
    </citation>
    <scope>NUCLEOTIDE SEQUENCE [LARGE SCALE GENOMIC DNA]</scope>
</reference>
<dbReference type="OrthoDB" id="412748at2759"/>
<dbReference type="Pfam" id="PF20750">
    <property type="entry name" value="PAP_NTPase"/>
    <property type="match status" value="1"/>
</dbReference>
<dbReference type="SUPFAM" id="SSF81301">
    <property type="entry name" value="Nucleotidyltransferase"/>
    <property type="match status" value="1"/>
</dbReference>
<dbReference type="Gene3D" id="1.10.1410.10">
    <property type="match status" value="1"/>
</dbReference>
<dbReference type="FunFam" id="3.30.70.590:FF:000003">
    <property type="entry name" value="Poly(A) polymerase"/>
    <property type="match status" value="1"/>
</dbReference>
<feature type="region of interest" description="Disordered" evidence="15">
    <location>
        <begin position="597"/>
        <end position="624"/>
    </location>
</feature>
<evidence type="ECO:0000256" key="8">
    <source>
        <dbReference type="ARBA" id="ARBA00022723"/>
    </source>
</evidence>
<dbReference type="InterPro" id="IPR007010">
    <property type="entry name" value="PolA_pol_RNA-bd_dom"/>
</dbReference>
<keyword evidence="20" id="KW-1185">Reference proteome</keyword>
<evidence type="ECO:0000256" key="7">
    <source>
        <dbReference type="ARBA" id="ARBA00022679"/>
    </source>
</evidence>
<dbReference type="GO" id="GO:0005524">
    <property type="term" value="F:ATP binding"/>
    <property type="evidence" value="ECO:0007669"/>
    <property type="project" value="UniProtKB-KW"/>
</dbReference>
<dbReference type="InterPro" id="IPR048840">
    <property type="entry name" value="PolA_pol_NTPase"/>
</dbReference>
<feature type="compositionally biased region" description="Polar residues" evidence="15">
    <location>
        <begin position="682"/>
        <end position="696"/>
    </location>
</feature>
<dbReference type="CDD" id="cd05402">
    <property type="entry name" value="NT_PAP_TUTase"/>
    <property type="match status" value="1"/>
</dbReference>
<dbReference type="Pfam" id="PF04926">
    <property type="entry name" value="PAP_RNA-bind"/>
    <property type="match status" value="1"/>
</dbReference>
<dbReference type="Proteomes" id="UP000249723">
    <property type="component" value="Unassembled WGS sequence"/>
</dbReference>
<keyword evidence="13" id="KW-0464">Manganese</keyword>
<accession>A0A2X0KC76</accession>
<proteinExistence type="inferred from homology"/>
<feature type="compositionally biased region" description="Polar residues" evidence="15">
    <location>
        <begin position="648"/>
        <end position="657"/>
    </location>
</feature>
<gene>
    <name evidence="19" type="ORF">BZ3500_MVSOF-1268-A1-R1_CHR1-3G02015</name>
</gene>
<feature type="region of interest" description="Disordered" evidence="15">
    <location>
        <begin position="511"/>
        <end position="533"/>
    </location>
</feature>
<keyword evidence="12" id="KW-0694">RNA-binding</keyword>
<evidence type="ECO:0000313" key="19">
    <source>
        <dbReference type="EMBL" id="SCZ90479.1"/>
    </source>
</evidence>
<dbReference type="STRING" id="289078.A0A2X0KC76"/>
<keyword evidence="9" id="KW-0547">Nucleotide-binding</keyword>
<keyword evidence="14" id="KW-0539">Nucleus</keyword>
<feature type="domain" description="Poly(A) polymerase nucleotidyltransferase" evidence="18">
    <location>
        <begin position="7"/>
        <end position="200"/>
    </location>
</feature>
<evidence type="ECO:0000256" key="1">
    <source>
        <dbReference type="ARBA" id="ARBA00001936"/>
    </source>
</evidence>
<evidence type="ECO:0000256" key="6">
    <source>
        <dbReference type="ARBA" id="ARBA00022664"/>
    </source>
</evidence>
<evidence type="ECO:0000256" key="15">
    <source>
        <dbReference type="SAM" id="MobiDB-lite"/>
    </source>
</evidence>
<evidence type="ECO:0000256" key="9">
    <source>
        <dbReference type="ARBA" id="ARBA00022741"/>
    </source>
</evidence>
<dbReference type="FunFam" id="3.30.460.10:FF:000002">
    <property type="entry name" value="Poly(A) polymerase alpha, putative"/>
    <property type="match status" value="1"/>
</dbReference>
<organism evidence="19 20">
    <name type="scientific">Microbotryum saponariae</name>
    <dbReference type="NCBI Taxonomy" id="289078"/>
    <lineage>
        <taxon>Eukaryota</taxon>
        <taxon>Fungi</taxon>
        <taxon>Dikarya</taxon>
        <taxon>Basidiomycota</taxon>
        <taxon>Pucciniomycotina</taxon>
        <taxon>Microbotryomycetes</taxon>
        <taxon>Microbotryales</taxon>
        <taxon>Microbotryaceae</taxon>
        <taxon>Microbotryum</taxon>
    </lineage>
</organism>
<dbReference type="GO" id="GO:1990817">
    <property type="term" value="F:poly(A) RNA polymerase activity"/>
    <property type="evidence" value="ECO:0007669"/>
    <property type="project" value="UniProtKB-EC"/>
</dbReference>
<keyword evidence="7" id="KW-0808">Transferase</keyword>
<dbReference type="Pfam" id="PF04928">
    <property type="entry name" value="PAP_central"/>
    <property type="match status" value="1"/>
</dbReference>
<evidence type="ECO:0000256" key="11">
    <source>
        <dbReference type="ARBA" id="ARBA00022842"/>
    </source>
</evidence>
<dbReference type="PANTHER" id="PTHR10682">
    <property type="entry name" value="POLY A POLYMERASE"/>
    <property type="match status" value="1"/>
</dbReference>
<evidence type="ECO:0000256" key="4">
    <source>
        <dbReference type="ARBA" id="ARBA00010912"/>
    </source>
</evidence>
<protein>
    <recommendedName>
        <fullName evidence="5">polynucleotide adenylyltransferase</fullName>
        <ecNumber evidence="5">2.7.7.19</ecNumber>
    </recommendedName>
</protein>
<evidence type="ECO:0000256" key="2">
    <source>
        <dbReference type="ARBA" id="ARBA00001946"/>
    </source>
</evidence>
<dbReference type="Gene3D" id="3.30.70.590">
    <property type="entry name" value="Poly(A) polymerase predicted RNA binding domain"/>
    <property type="match status" value="1"/>
</dbReference>
<dbReference type="GO" id="GO:0046872">
    <property type="term" value="F:metal ion binding"/>
    <property type="evidence" value="ECO:0007669"/>
    <property type="project" value="UniProtKB-KW"/>
</dbReference>
<evidence type="ECO:0000313" key="20">
    <source>
        <dbReference type="Proteomes" id="UP000249723"/>
    </source>
</evidence>
<comment type="similarity">
    <text evidence="4">Belongs to the poly(A) polymerase family.</text>
</comment>
<evidence type="ECO:0000256" key="3">
    <source>
        <dbReference type="ARBA" id="ARBA00004123"/>
    </source>
</evidence>
<dbReference type="GO" id="GO:0031123">
    <property type="term" value="P:RNA 3'-end processing"/>
    <property type="evidence" value="ECO:0007669"/>
    <property type="project" value="InterPro"/>
</dbReference>
<evidence type="ECO:0000256" key="10">
    <source>
        <dbReference type="ARBA" id="ARBA00022840"/>
    </source>
</evidence>
<comment type="subcellular location">
    <subcellularLocation>
        <location evidence="3">Nucleus</location>
    </subcellularLocation>
</comment>
<evidence type="ECO:0000259" key="18">
    <source>
        <dbReference type="Pfam" id="PF20750"/>
    </source>
</evidence>
<evidence type="ECO:0000256" key="12">
    <source>
        <dbReference type="ARBA" id="ARBA00022884"/>
    </source>
</evidence>
<dbReference type="AlphaFoldDB" id="A0A2X0KC76"/>